<dbReference type="AlphaFoldDB" id="A0A164UB39"/>
<evidence type="ECO:0000313" key="2">
    <source>
        <dbReference type="EMBL" id="KZS11202.1"/>
    </source>
</evidence>
<dbReference type="Proteomes" id="UP000076858">
    <property type="component" value="Unassembled WGS sequence"/>
</dbReference>
<protein>
    <submittedName>
        <fullName evidence="2">Putative Allatostatin A-type</fullName>
    </submittedName>
</protein>
<proteinExistence type="predicted"/>
<feature type="chain" id="PRO_5007853643" evidence="1">
    <location>
        <begin position="27"/>
        <end position="284"/>
    </location>
</feature>
<dbReference type="EMBL" id="LRGB01001581">
    <property type="protein sequence ID" value="KZS11202.1"/>
    <property type="molecule type" value="Genomic_DNA"/>
</dbReference>
<reference evidence="2 3" key="1">
    <citation type="submission" date="2016-03" db="EMBL/GenBank/DDBJ databases">
        <title>EvidentialGene: Evidence-directed Construction of Genes on Genomes.</title>
        <authorList>
            <person name="Gilbert D.G."/>
            <person name="Choi J.-H."/>
            <person name="Mockaitis K."/>
            <person name="Colbourne J."/>
            <person name="Pfrender M."/>
        </authorList>
    </citation>
    <scope>NUCLEOTIDE SEQUENCE [LARGE SCALE GENOMIC DNA]</scope>
    <source>
        <strain evidence="2 3">Xinb3</strain>
        <tissue evidence="2">Complete organism</tissue>
    </source>
</reference>
<dbReference type="STRING" id="35525.A0A164UB39"/>
<gene>
    <name evidence="2" type="ORF">APZ42_023979</name>
</gene>
<evidence type="ECO:0000256" key="1">
    <source>
        <dbReference type="SAM" id="SignalP"/>
    </source>
</evidence>
<keyword evidence="3" id="KW-1185">Reference proteome</keyword>
<comment type="caution">
    <text evidence="2">The sequence shown here is derived from an EMBL/GenBank/DDBJ whole genome shotgun (WGS) entry which is preliminary data.</text>
</comment>
<dbReference type="OrthoDB" id="6349086at2759"/>
<accession>A0A164UB39</accession>
<sequence length="284" mass="31475">MRPKYEMFSLSTALFLLLAFFQSSQCTDINNDSTVMETVGDDSLDKAATIVAESMVSTEDGQGKPSALSLDGKATRSRYFKSFGGAGDPNLSIYSFGLGKRTSRSNSINPYSFGLGKREGGNVKNYPQNPYSFGLGKRNPMYNFGLGKRADRDNDAWKRNANRFGFGLGKRNLKDEDLSQWLNDEGYSQFDDTEEDVEVEEKEDDSHEYMEANKRSSGIKNGQAFFPSHLQTAFYGGPLLPTLVRSNQMATSGLGKSRTFNQQAANEIPNLGKRLPVYNFGLGK</sequence>
<evidence type="ECO:0000313" key="3">
    <source>
        <dbReference type="Proteomes" id="UP000076858"/>
    </source>
</evidence>
<keyword evidence="1" id="KW-0732">Signal</keyword>
<organism evidence="2 3">
    <name type="scientific">Daphnia magna</name>
    <dbReference type="NCBI Taxonomy" id="35525"/>
    <lineage>
        <taxon>Eukaryota</taxon>
        <taxon>Metazoa</taxon>
        <taxon>Ecdysozoa</taxon>
        <taxon>Arthropoda</taxon>
        <taxon>Crustacea</taxon>
        <taxon>Branchiopoda</taxon>
        <taxon>Diplostraca</taxon>
        <taxon>Cladocera</taxon>
        <taxon>Anomopoda</taxon>
        <taxon>Daphniidae</taxon>
        <taxon>Daphnia</taxon>
    </lineage>
</organism>
<name>A0A164UB39_9CRUS</name>
<feature type="signal peptide" evidence="1">
    <location>
        <begin position="1"/>
        <end position="26"/>
    </location>
</feature>